<accession>A0AA40FMH0</accession>
<sequence length="680" mass="77464">MNTNLDQGNVLKDASAGPSIQEMVVEESGEQSFPNTCTSEIIQMSNIMESNNCLQDMVSSGSIVPFYEKFLPLVTQPVVIEFSNLSLRTEDTLHKIKQPRSGIVIYIDPLNSNIGPFKAIPIDIYIFADTWGIYVDELEINITGLPQYTIGICVQVIGSPISLSISDRNEFNVPVIRYGMVSTGIHLQERKILLTNTSVVPVIIDWHTFIVKPVLDSMPFNVGFNFHTPFTDELASKLRTNQQKDDSEIHLEEHFLSSRSTHAYDSIEFSAISNITSSYMESSHMTMSWKHNSETSNQYTTSSFNKCSKNDHKYTENKVYSHISNIEEKEYIELQISILPYYGLIDSRICTVIPREMFISPKGNASLIIDIQLEKYKTMMNKSIEGEFVCKILGFIRIAPSDMYKDNYYARQSGNYFPPIEIDVTANITKPHLDFHISKFDKTFVCCASKVMQTRRKRLELTKTLFLYNTNNNSIEITLETYEPFRIKSKSVYTETDLHNSGIICINPNGCAEVEIACLVEEKLIQTIMNTSSSRDFNDSRITVKELLRIVHSDKHYQNVELILEIQLPILKLSSYTLDFGVVYIGLSLIDRPVSVCRLNCRINKKANVEEFMIDKEHGTLPSHYNHDGWYFTVTVSFQPRKPGQLVETLEILTGVPYGTEECQLYGEGTLDEKYHTPGV</sequence>
<dbReference type="GO" id="GO:0005929">
    <property type="term" value="C:cilium"/>
    <property type="evidence" value="ECO:0007669"/>
    <property type="project" value="TreeGrafter"/>
</dbReference>
<name>A0AA40FMH0_9HYME</name>
<dbReference type="InterPro" id="IPR033304">
    <property type="entry name" value="DLEC1"/>
</dbReference>
<keyword evidence="2" id="KW-1185">Reference proteome</keyword>
<organism evidence="1 2">
    <name type="scientific">Melipona bicolor</name>
    <dbReference type="NCBI Taxonomy" id="60889"/>
    <lineage>
        <taxon>Eukaryota</taxon>
        <taxon>Metazoa</taxon>
        <taxon>Ecdysozoa</taxon>
        <taxon>Arthropoda</taxon>
        <taxon>Hexapoda</taxon>
        <taxon>Insecta</taxon>
        <taxon>Pterygota</taxon>
        <taxon>Neoptera</taxon>
        <taxon>Endopterygota</taxon>
        <taxon>Hymenoptera</taxon>
        <taxon>Apocrita</taxon>
        <taxon>Aculeata</taxon>
        <taxon>Apoidea</taxon>
        <taxon>Anthophila</taxon>
        <taxon>Apidae</taxon>
        <taxon>Melipona</taxon>
    </lineage>
</organism>
<proteinExistence type="predicted"/>
<dbReference type="EMBL" id="JAHYIQ010000027">
    <property type="protein sequence ID" value="KAK1121377.1"/>
    <property type="molecule type" value="Genomic_DNA"/>
</dbReference>
<dbReference type="Proteomes" id="UP001177670">
    <property type="component" value="Unassembled WGS sequence"/>
</dbReference>
<evidence type="ECO:0008006" key="3">
    <source>
        <dbReference type="Google" id="ProtNLM"/>
    </source>
</evidence>
<dbReference type="GO" id="GO:0015631">
    <property type="term" value="F:tubulin binding"/>
    <property type="evidence" value="ECO:0007669"/>
    <property type="project" value="TreeGrafter"/>
</dbReference>
<reference evidence="1" key="1">
    <citation type="submission" date="2021-10" db="EMBL/GenBank/DDBJ databases">
        <title>Melipona bicolor Genome sequencing and assembly.</title>
        <authorList>
            <person name="Araujo N.S."/>
            <person name="Arias M.C."/>
        </authorList>
    </citation>
    <scope>NUCLEOTIDE SEQUENCE</scope>
    <source>
        <strain evidence="1">USP_2M_L1-L4_2017</strain>
        <tissue evidence="1">Whole body</tissue>
    </source>
</reference>
<dbReference type="GO" id="GO:0005737">
    <property type="term" value="C:cytoplasm"/>
    <property type="evidence" value="ECO:0007669"/>
    <property type="project" value="TreeGrafter"/>
</dbReference>
<gene>
    <name evidence="1" type="ORF">K0M31_010671</name>
</gene>
<dbReference type="PANTHER" id="PTHR46348">
    <property type="entry name" value="DELETED IN LUNG AND ESOPHAGEAL CANCER PROTEIN 1"/>
    <property type="match status" value="1"/>
</dbReference>
<dbReference type="AlphaFoldDB" id="A0AA40FMH0"/>
<comment type="caution">
    <text evidence="1">The sequence shown here is derived from an EMBL/GenBank/DDBJ whole genome shotgun (WGS) entry which is preliminary data.</text>
</comment>
<evidence type="ECO:0000313" key="2">
    <source>
        <dbReference type="Proteomes" id="UP001177670"/>
    </source>
</evidence>
<dbReference type="PANTHER" id="PTHR46348:SF1">
    <property type="entry name" value="DELETED IN LUNG AND ESOPHAGEAL CANCER PROTEIN 1"/>
    <property type="match status" value="1"/>
</dbReference>
<dbReference type="GO" id="GO:0008285">
    <property type="term" value="P:negative regulation of cell population proliferation"/>
    <property type="evidence" value="ECO:0007669"/>
    <property type="project" value="InterPro"/>
</dbReference>
<protein>
    <recommendedName>
        <fullName evidence="3">Deleted in lung and esophageal cancer protein 1</fullName>
    </recommendedName>
</protein>
<evidence type="ECO:0000313" key="1">
    <source>
        <dbReference type="EMBL" id="KAK1121377.1"/>
    </source>
</evidence>